<evidence type="ECO:0000256" key="2">
    <source>
        <dbReference type="RuleBase" id="RU366034"/>
    </source>
</evidence>
<name>A0A8J8BDK6_9ACTN</name>
<sequence>MPQEIPFIVPFAAPVSPHLDAARSRHLEWVRSRGLVHSEAGMLEYTSWDLPQAAARTYPYASAEDMYMLMNWFSLAFLFDDQFDANVEGYAARVAEVAREMVMIPLRPLRSRPDVRCPITLAWSEVWAWLSDGMSLTWCNRFASSWGRFLAAHTHEVRLSADGVVLGLSEYLALRRVTVGIHHSIDAAERSRRFEVPAQVQAHPLMRRMRDTAADAIAYMNDIHSLEREERRGDPHNLVTVLSREKGLSRQAAIDEAVRMAVHQIERYLGLEVQLPALCDELVLSTAERRAVEKGAEGIRNWIRGNYDWALHSGRYAAAKAGKAAQAERLGRGFVDDLLPR</sequence>
<dbReference type="GO" id="GO:0010333">
    <property type="term" value="F:terpene synthase activity"/>
    <property type="evidence" value="ECO:0007669"/>
    <property type="project" value="InterPro"/>
</dbReference>
<dbReference type="Gene3D" id="1.10.600.10">
    <property type="entry name" value="Farnesyl Diphosphate Synthase"/>
    <property type="match status" value="1"/>
</dbReference>
<proteinExistence type="inferred from homology"/>
<dbReference type="Pfam" id="PF19086">
    <property type="entry name" value="Terpene_syn_C_2"/>
    <property type="match status" value="1"/>
</dbReference>
<dbReference type="PANTHER" id="PTHR35201:SF4">
    <property type="entry name" value="BETA-PINACENE SYNTHASE-RELATED"/>
    <property type="match status" value="1"/>
</dbReference>
<dbReference type="SFLD" id="SFLDS00005">
    <property type="entry name" value="Isoprenoid_Synthase_Type_I"/>
    <property type="match status" value="1"/>
</dbReference>
<dbReference type="InterPro" id="IPR008949">
    <property type="entry name" value="Isoprenoid_synthase_dom_sf"/>
</dbReference>
<keyword evidence="4" id="KW-1185">Reference proteome</keyword>
<dbReference type="RefSeq" id="WP_211469722.1">
    <property type="nucleotide sequence ID" value="NZ_JAGSXH010000080.1"/>
</dbReference>
<reference evidence="3" key="1">
    <citation type="submission" date="2021-04" db="EMBL/GenBank/DDBJ databases">
        <title>Genome based classification of Actinospica acidithermotolerans sp. nov., an actinobacterium isolated from an Indonesian hot spring.</title>
        <authorList>
            <person name="Kusuma A.B."/>
            <person name="Putra K.E."/>
            <person name="Nafisah S."/>
            <person name="Loh J."/>
            <person name="Nouioui I."/>
            <person name="Goodfellow M."/>
        </authorList>
    </citation>
    <scope>NUCLEOTIDE SEQUENCE</scope>
    <source>
        <strain evidence="3">DSM 45618</strain>
    </source>
</reference>
<accession>A0A8J8BDK6</accession>
<gene>
    <name evidence="3" type="ORF">KGA66_20095</name>
</gene>
<dbReference type="SFLD" id="SFLDG01020">
    <property type="entry name" value="Terpene_Cyclase_Like_2"/>
    <property type="match status" value="1"/>
</dbReference>
<dbReference type="GO" id="GO:0046872">
    <property type="term" value="F:metal ion binding"/>
    <property type="evidence" value="ECO:0007669"/>
    <property type="project" value="UniProtKB-KW"/>
</dbReference>
<keyword evidence="2" id="KW-0479">Metal-binding</keyword>
<comment type="caution">
    <text evidence="3">The sequence shown here is derived from an EMBL/GenBank/DDBJ whole genome shotgun (WGS) entry which is preliminary data.</text>
</comment>
<dbReference type="AlphaFoldDB" id="A0A8J8BDK6"/>
<protein>
    <recommendedName>
        <fullName evidence="2">Terpene synthase</fullName>
        <ecNumber evidence="2">4.2.3.-</ecNumber>
    </recommendedName>
</protein>
<dbReference type="PANTHER" id="PTHR35201">
    <property type="entry name" value="TERPENE SYNTHASE"/>
    <property type="match status" value="1"/>
</dbReference>
<dbReference type="InterPro" id="IPR034686">
    <property type="entry name" value="Terpene_cyclase-like_2"/>
</dbReference>
<comment type="cofactor">
    <cofactor evidence="2">
        <name>Mg(2+)</name>
        <dbReference type="ChEBI" id="CHEBI:18420"/>
    </cofactor>
</comment>
<evidence type="ECO:0000313" key="4">
    <source>
        <dbReference type="Proteomes" id="UP000677913"/>
    </source>
</evidence>
<evidence type="ECO:0000256" key="1">
    <source>
        <dbReference type="ARBA" id="ARBA00023239"/>
    </source>
</evidence>
<dbReference type="Proteomes" id="UP000677913">
    <property type="component" value="Unassembled WGS sequence"/>
</dbReference>
<dbReference type="SUPFAM" id="SSF48576">
    <property type="entry name" value="Terpenoid synthases"/>
    <property type="match status" value="1"/>
</dbReference>
<evidence type="ECO:0000313" key="3">
    <source>
        <dbReference type="EMBL" id="MBS2965363.1"/>
    </source>
</evidence>
<dbReference type="EC" id="4.2.3.-" evidence="2"/>
<keyword evidence="2" id="KW-0460">Magnesium</keyword>
<comment type="similarity">
    <text evidence="2">Belongs to the terpene synthase family.</text>
</comment>
<keyword evidence="1 2" id="KW-0456">Lyase</keyword>
<organism evidence="3 4">
    <name type="scientific">Actinocrinis puniceicyclus</name>
    <dbReference type="NCBI Taxonomy" id="977794"/>
    <lineage>
        <taxon>Bacteria</taxon>
        <taxon>Bacillati</taxon>
        <taxon>Actinomycetota</taxon>
        <taxon>Actinomycetes</taxon>
        <taxon>Catenulisporales</taxon>
        <taxon>Actinospicaceae</taxon>
        <taxon>Actinocrinis</taxon>
    </lineage>
</organism>
<dbReference type="EMBL" id="JAGSXH010000080">
    <property type="protein sequence ID" value="MBS2965363.1"/>
    <property type="molecule type" value="Genomic_DNA"/>
</dbReference>